<proteinExistence type="predicted"/>
<evidence type="ECO:0000313" key="3">
    <source>
        <dbReference type="RefSeq" id="XP_070634000.1"/>
    </source>
</evidence>
<gene>
    <name evidence="3" type="primary">TMEM217</name>
</gene>
<keyword evidence="1" id="KW-0472">Membrane</keyword>
<feature type="transmembrane region" description="Helical" evidence="1">
    <location>
        <begin position="104"/>
        <end position="122"/>
    </location>
</feature>
<organism evidence="2 3">
    <name type="scientific">Bos indicus</name>
    <name type="common">Zebu</name>
    <dbReference type="NCBI Taxonomy" id="9915"/>
    <lineage>
        <taxon>Eukaryota</taxon>
        <taxon>Metazoa</taxon>
        <taxon>Chordata</taxon>
        <taxon>Craniata</taxon>
        <taxon>Vertebrata</taxon>
        <taxon>Euteleostomi</taxon>
        <taxon>Mammalia</taxon>
        <taxon>Eutheria</taxon>
        <taxon>Laurasiatheria</taxon>
        <taxon>Artiodactyla</taxon>
        <taxon>Ruminantia</taxon>
        <taxon>Pecora</taxon>
        <taxon>Bovidae</taxon>
        <taxon>Bovinae</taxon>
        <taxon>Bos</taxon>
    </lineage>
</organism>
<dbReference type="Pfam" id="PF15049">
    <property type="entry name" value="DUF4534"/>
    <property type="match status" value="1"/>
</dbReference>
<dbReference type="Proteomes" id="UP001652663">
    <property type="component" value="Chromosome 23"/>
</dbReference>
<dbReference type="InterPro" id="IPR027862">
    <property type="entry name" value="DUF4534"/>
</dbReference>
<evidence type="ECO:0000313" key="2">
    <source>
        <dbReference type="Proteomes" id="UP001652663"/>
    </source>
</evidence>
<dbReference type="GeneID" id="109576795"/>
<protein>
    <submittedName>
        <fullName evidence="3">Transmembrane protein 217 isoform X1</fullName>
    </submittedName>
</protein>
<reference evidence="3" key="1">
    <citation type="submission" date="2025-08" db="UniProtKB">
        <authorList>
            <consortium name="RefSeq"/>
        </authorList>
    </citation>
    <scope>IDENTIFICATION</scope>
    <source>
        <tissue evidence="3">Blood</tissue>
    </source>
</reference>
<accession>A0ABM4REM1</accession>
<sequence length="203" mass="23673">MDGGAWSGSLSMKQQHWCGMTAKMGSLLSGVFTITAVDLYLIFEQKYLRRNNCTEQMSQIKNTSILIKVFIICWSLTIVFLLSFITILVSCLLLYSVYAHMHRGLLIYIVWIFFYETVNIVVQCLTNDNSSAAEVRVMRWFGLVSRICMHSFWMFFVITYAYMIYKNKSQGNIISYNRRISTSNGDFLPRKSKIINFSRRYSE</sequence>
<dbReference type="PANTHER" id="PTHR34928">
    <property type="entry name" value="TRANSMEMBRANE PROTEIN 217"/>
    <property type="match status" value="1"/>
</dbReference>
<evidence type="ECO:0000256" key="1">
    <source>
        <dbReference type="SAM" id="Phobius"/>
    </source>
</evidence>
<feature type="transmembrane region" description="Helical" evidence="1">
    <location>
        <begin position="143"/>
        <end position="165"/>
    </location>
</feature>
<keyword evidence="1 3" id="KW-0812">Transmembrane</keyword>
<feature type="transmembrane region" description="Helical" evidence="1">
    <location>
        <begin position="20"/>
        <end position="43"/>
    </location>
</feature>
<feature type="transmembrane region" description="Helical" evidence="1">
    <location>
        <begin position="65"/>
        <end position="98"/>
    </location>
</feature>
<dbReference type="RefSeq" id="XP_070634000.1">
    <property type="nucleotide sequence ID" value="XM_070777899.1"/>
</dbReference>
<dbReference type="PANTHER" id="PTHR34928:SF2">
    <property type="entry name" value="TRANSMEMBRANE PROTEIN 217"/>
    <property type="match status" value="1"/>
</dbReference>
<keyword evidence="1" id="KW-1133">Transmembrane helix</keyword>
<keyword evidence="2" id="KW-1185">Reference proteome</keyword>
<name>A0ABM4REM1_BOSIN</name>